<dbReference type="PROSITE" id="PS51462">
    <property type="entry name" value="NUDIX"/>
    <property type="match status" value="1"/>
</dbReference>
<feature type="region of interest" description="Disordered" evidence="1">
    <location>
        <begin position="184"/>
        <end position="214"/>
    </location>
</feature>
<proteinExistence type="predicted"/>
<feature type="domain" description="Nudix hydrolase" evidence="2">
    <location>
        <begin position="51"/>
        <end position="193"/>
    </location>
</feature>
<dbReference type="InterPro" id="IPR045121">
    <property type="entry name" value="CoAse"/>
</dbReference>
<name>A0A0B7FY54_THACB</name>
<protein>
    <submittedName>
        <fullName evidence="3">Nudix hydrolase 15, mitochondrial</fullName>
    </submittedName>
</protein>
<evidence type="ECO:0000259" key="2">
    <source>
        <dbReference type="PROSITE" id="PS51462"/>
    </source>
</evidence>
<evidence type="ECO:0000313" key="4">
    <source>
        <dbReference type="Proteomes" id="UP000059188"/>
    </source>
</evidence>
<dbReference type="GO" id="GO:0010945">
    <property type="term" value="F:coenzyme A diphosphatase activity"/>
    <property type="evidence" value="ECO:0007669"/>
    <property type="project" value="InterPro"/>
</dbReference>
<organism evidence="3 4">
    <name type="scientific">Thanatephorus cucumeris (strain AG1-IB / isolate 7/3/14)</name>
    <name type="common">Lettuce bottom rot fungus</name>
    <name type="synonym">Rhizoctonia solani</name>
    <dbReference type="NCBI Taxonomy" id="1108050"/>
    <lineage>
        <taxon>Eukaryota</taxon>
        <taxon>Fungi</taxon>
        <taxon>Dikarya</taxon>
        <taxon>Basidiomycota</taxon>
        <taxon>Agaricomycotina</taxon>
        <taxon>Agaricomycetes</taxon>
        <taxon>Cantharellales</taxon>
        <taxon>Ceratobasidiaceae</taxon>
        <taxon>Rhizoctonia</taxon>
        <taxon>Rhizoctonia solani AG-1</taxon>
    </lineage>
</organism>
<dbReference type="EMBL" id="LN679105">
    <property type="protein sequence ID" value="CEL61814.1"/>
    <property type="molecule type" value="Genomic_DNA"/>
</dbReference>
<dbReference type="STRING" id="1108050.A0A0B7FY54"/>
<dbReference type="Pfam" id="PF00293">
    <property type="entry name" value="NUDIX"/>
    <property type="match status" value="1"/>
</dbReference>
<keyword evidence="4" id="KW-1185">Reference proteome</keyword>
<dbReference type="PANTHER" id="PTHR12992:SF45">
    <property type="entry name" value="NUDIX HYDROLASE DOMAIN-CONTAINING PROTEIN"/>
    <property type="match status" value="1"/>
</dbReference>
<dbReference type="OrthoDB" id="10260614at2759"/>
<accession>A0A0B7FY54</accession>
<dbReference type="PANTHER" id="PTHR12992">
    <property type="entry name" value="NUDIX HYDROLASE"/>
    <property type="match status" value="1"/>
</dbReference>
<sequence length="358" mass="39682">MNENPGHNSKLKSITGDEIALKPESVTALEQLAQHVPSYPPIDQPKRFPRSRQAAVLVALFVGRLGDIYVLLSRRSLSLRTYGGDTSLPGGRMEPKDRSIEDTARREAFEEVGLPIDKRRIKFLCTLEPFLSGNSLIVTPVVVLIKDQSLKPKLNAPEVDLLFTHPLRSFLYEEPPASLFPIGSHPPSDGAIRSLPPPPSHPVPVSGPPPTLERHRSSQKKIFQSKRPKFSAAAYHARGPVAYPPPEQPAVAPYHSYVDVAWGPAKEPVRFHRFLTGREEQGVKPIFGLTASILLQTAMVAYSPQTPDFEVQAPNQRPTEQRFTTAMRTVPVLREAAQAEGLKEWGPWDEKAVTKSKL</sequence>
<evidence type="ECO:0000256" key="1">
    <source>
        <dbReference type="SAM" id="MobiDB-lite"/>
    </source>
</evidence>
<evidence type="ECO:0000313" key="3">
    <source>
        <dbReference type="EMBL" id="CEL61814.1"/>
    </source>
</evidence>
<dbReference type="Gene3D" id="3.90.79.10">
    <property type="entry name" value="Nucleoside Triphosphate Pyrophosphohydrolase"/>
    <property type="match status" value="1"/>
</dbReference>
<dbReference type="AlphaFoldDB" id="A0A0B7FY54"/>
<gene>
    <name evidence="3" type="ORF">RSOLAG1IB_04564</name>
</gene>
<feature type="compositionally biased region" description="Pro residues" evidence="1">
    <location>
        <begin position="195"/>
        <end position="211"/>
    </location>
</feature>
<dbReference type="InterPro" id="IPR015797">
    <property type="entry name" value="NUDIX_hydrolase-like_dom_sf"/>
</dbReference>
<keyword evidence="3" id="KW-0378">Hydrolase</keyword>
<dbReference type="SUPFAM" id="SSF55811">
    <property type="entry name" value="Nudix"/>
    <property type="match status" value="1"/>
</dbReference>
<reference evidence="3 4" key="1">
    <citation type="submission" date="2014-11" db="EMBL/GenBank/DDBJ databases">
        <authorList>
            <person name="Wibberg Daniel"/>
        </authorList>
    </citation>
    <scope>NUCLEOTIDE SEQUENCE [LARGE SCALE GENOMIC DNA]</scope>
    <source>
        <strain evidence="3">Rhizoctonia solani AG1-IB 7/3/14</strain>
    </source>
</reference>
<dbReference type="Proteomes" id="UP000059188">
    <property type="component" value="Unassembled WGS sequence"/>
</dbReference>
<dbReference type="CDD" id="cd03426">
    <property type="entry name" value="NUDIX_CoAse_Nudt7"/>
    <property type="match status" value="1"/>
</dbReference>
<dbReference type="GO" id="GO:0015938">
    <property type="term" value="P:coenzyme A catabolic process"/>
    <property type="evidence" value="ECO:0007669"/>
    <property type="project" value="TreeGrafter"/>
</dbReference>
<dbReference type="InterPro" id="IPR000086">
    <property type="entry name" value="NUDIX_hydrolase_dom"/>
</dbReference>